<evidence type="ECO:0000313" key="1">
    <source>
        <dbReference type="EMBL" id="KAK1930115.1"/>
    </source>
</evidence>
<name>A0AAD9G1U6_9STRA</name>
<dbReference type="EMBL" id="JASMQC010000041">
    <property type="protein sequence ID" value="KAK1930115.1"/>
    <property type="molecule type" value="Genomic_DNA"/>
</dbReference>
<evidence type="ECO:0000313" key="2">
    <source>
        <dbReference type="Proteomes" id="UP001259832"/>
    </source>
</evidence>
<proteinExistence type="predicted"/>
<accession>A0AAD9G1U6</accession>
<protein>
    <submittedName>
        <fullName evidence="1">Uncharacterized protein</fullName>
    </submittedName>
</protein>
<reference evidence="1" key="1">
    <citation type="submission" date="2023-08" db="EMBL/GenBank/DDBJ databases">
        <title>Reference Genome Resource for the Citrus Pathogen Phytophthora citrophthora.</title>
        <authorList>
            <person name="Moller H."/>
            <person name="Coetzee B."/>
            <person name="Rose L.J."/>
            <person name="Van Niekerk J.M."/>
        </authorList>
    </citation>
    <scope>NUCLEOTIDE SEQUENCE</scope>
    <source>
        <strain evidence="1">STE-U-9442</strain>
    </source>
</reference>
<comment type="caution">
    <text evidence="1">The sequence shown here is derived from an EMBL/GenBank/DDBJ whole genome shotgun (WGS) entry which is preliminary data.</text>
</comment>
<dbReference type="Proteomes" id="UP001259832">
    <property type="component" value="Unassembled WGS sequence"/>
</dbReference>
<sequence length="298" mass="33675">MVLSALVQTRAPSSLEFCLIEDEWDTTGNAVEMDSIFSRQPLVCSALENLAFTWINEMRSSDMEMFAAVVAAENPEEVLFDSPPGVVESREATLQSGSRIQWQFPAQDGDPPPRSLRFEEPVPFVWTFSDDGESEWMDAIVPGYGRCLVQRRDFVFNNSPPVDESRKGIRSLGLYKSFYFVNPADRTGLSCFLSAVAPTLRNLTLQKSMDVSMVLRCCPFLEELVLCDKLQDLRLNFSEFHEASQPLPVLSLNWDNLFSVILIVSLPNPYASCAFSCFQMMRMAKTPLVDEDQTLKLY</sequence>
<organism evidence="1 2">
    <name type="scientific">Phytophthora citrophthora</name>
    <dbReference type="NCBI Taxonomy" id="4793"/>
    <lineage>
        <taxon>Eukaryota</taxon>
        <taxon>Sar</taxon>
        <taxon>Stramenopiles</taxon>
        <taxon>Oomycota</taxon>
        <taxon>Peronosporomycetes</taxon>
        <taxon>Peronosporales</taxon>
        <taxon>Peronosporaceae</taxon>
        <taxon>Phytophthora</taxon>
    </lineage>
</organism>
<dbReference type="AlphaFoldDB" id="A0AAD9G1U6"/>
<keyword evidence="2" id="KW-1185">Reference proteome</keyword>
<gene>
    <name evidence="1" type="ORF">P3T76_014349</name>
</gene>